<reference evidence="3" key="2">
    <citation type="journal article" date="2016" name="Sci. Rep.">
        <title>Dictyocaulus viviparus genome, variome and transcriptome elucidate lungworm biology and support future intervention.</title>
        <authorList>
            <person name="McNulty S.N."/>
            <person name="Strube C."/>
            <person name="Rosa B.A."/>
            <person name="Martin J.C."/>
            <person name="Tyagi R."/>
            <person name="Choi Y.J."/>
            <person name="Wang Q."/>
            <person name="Hallsworth Pepin K."/>
            <person name="Zhang X."/>
            <person name="Ozersky P."/>
            <person name="Wilson R.K."/>
            <person name="Sternberg P.W."/>
            <person name="Gasser R.B."/>
            <person name="Mitreva M."/>
        </authorList>
    </citation>
    <scope>NUCLEOTIDE SEQUENCE [LARGE SCALE GENOMIC DNA]</scope>
    <source>
        <strain evidence="3">HannoverDv2000</strain>
    </source>
</reference>
<keyword evidence="3" id="KW-1185">Reference proteome</keyword>
<dbReference type="OrthoDB" id="6022242at2759"/>
<accession>A0A0D8XG89</accession>
<evidence type="ECO:0000313" key="2">
    <source>
        <dbReference type="EMBL" id="KJH42749.1"/>
    </source>
</evidence>
<organism evidence="2 3">
    <name type="scientific">Dictyocaulus viviparus</name>
    <name type="common">Bovine lungworm</name>
    <dbReference type="NCBI Taxonomy" id="29172"/>
    <lineage>
        <taxon>Eukaryota</taxon>
        <taxon>Metazoa</taxon>
        <taxon>Ecdysozoa</taxon>
        <taxon>Nematoda</taxon>
        <taxon>Chromadorea</taxon>
        <taxon>Rhabditida</taxon>
        <taxon>Rhabditina</taxon>
        <taxon>Rhabditomorpha</taxon>
        <taxon>Strongyloidea</taxon>
        <taxon>Metastrongylidae</taxon>
        <taxon>Dictyocaulus</taxon>
    </lineage>
</organism>
<dbReference type="SUPFAM" id="SSF50156">
    <property type="entry name" value="PDZ domain-like"/>
    <property type="match status" value="1"/>
</dbReference>
<dbReference type="Proteomes" id="UP000053766">
    <property type="component" value="Unassembled WGS sequence"/>
</dbReference>
<gene>
    <name evidence="2" type="ORF">DICVIV_11257</name>
</gene>
<dbReference type="PROSITE" id="PS50106">
    <property type="entry name" value="PDZ"/>
    <property type="match status" value="1"/>
</dbReference>
<protein>
    <recommendedName>
        <fullName evidence="1">PDZ domain-containing protein</fullName>
    </recommendedName>
</protein>
<dbReference type="InterPro" id="IPR001478">
    <property type="entry name" value="PDZ"/>
</dbReference>
<dbReference type="InterPro" id="IPR036034">
    <property type="entry name" value="PDZ_sf"/>
</dbReference>
<proteinExistence type="predicted"/>
<dbReference type="AlphaFoldDB" id="A0A0D8XG89"/>
<dbReference type="EMBL" id="KN716630">
    <property type="protein sequence ID" value="KJH42749.1"/>
    <property type="molecule type" value="Genomic_DNA"/>
</dbReference>
<evidence type="ECO:0000313" key="3">
    <source>
        <dbReference type="Proteomes" id="UP000053766"/>
    </source>
</evidence>
<dbReference type="Gene3D" id="2.30.42.10">
    <property type="match status" value="1"/>
</dbReference>
<sequence>MVRTSFSCIRRMRSRPFSAYSNLCEIEENDEIVESELGYWHSKSEENEEFEVIEIRKEVGHPGGLAFRIIGSRTSGIFVSYVDETSQQARQMIKVASIINEGDLIKECNGRSMSGYTCYQAASILRHTLSNFGKLRLQISRRSCGSLLMSKRRCHIVNGI</sequence>
<dbReference type="CDD" id="cd00136">
    <property type="entry name" value="PDZ_canonical"/>
    <property type="match status" value="1"/>
</dbReference>
<evidence type="ECO:0000259" key="1">
    <source>
        <dbReference type="PROSITE" id="PS50106"/>
    </source>
</evidence>
<name>A0A0D8XG89_DICVI</name>
<reference evidence="2 3" key="1">
    <citation type="submission" date="2013-11" db="EMBL/GenBank/DDBJ databases">
        <title>Draft genome of the bovine lungworm Dictyocaulus viviparus.</title>
        <authorList>
            <person name="Mitreva M."/>
        </authorList>
    </citation>
    <scope>NUCLEOTIDE SEQUENCE [LARGE SCALE GENOMIC DNA]</scope>
    <source>
        <strain evidence="2 3">HannoverDv2000</strain>
    </source>
</reference>
<feature type="domain" description="PDZ" evidence="1">
    <location>
        <begin position="52"/>
        <end position="128"/>
    </location>
</feature>